<dbReference type="InterPro" id="IPR015955">
    <property type="entry name" value="Lactate_DH/Glyco_Ohase_4_C"/>
</dbReference>
<dbReference type="GO" id="GO:0004459">
    <property type="term" value="F:L-lactate dehydrogenase (NAD+) activity"/>
    <property type="evidence" value="ECO:0007669"/>
    <property type="project" value="TreeGrafter"/>
</dbReference>
<evidence type="ECO:0000313" key="4">
    <source>
        <dbReference type="Proteomes" id="UP000220102"/>
    </source>
</evidence>
<dbReference type="InterPro" id="IPR001557">
    <property type="entry name" value="L-lactate/malate_DH"/>
</dbReference>
<dbReference type="InterPro" id="IPR022383">
    <property type="entry name" value="Lactate/malate_DH_C"/>
</dbReference>
<organism evidence="3 4">
    <name type="scientific">Longibacter salinarum</name>
    <dbReference type="NCBI Taxonomy" id="1850348"/>
    <lineage>
        <taxon>Bacteria</taxon>
        <taxon>Pseudomonadati</taxon>
        <taxon>Rhodothermota</taxon>
        <taxon>Rhodothermia</taxon>
        <taxon>Rhodothermales</taxon>
        <taxon>Salisaetaceae</taxon>
        <taxon>Longibacter</taxon>
    </lineage>
</organism>
<dbReference type="PANTHER" id="PTHR43128:SF16">
    <property type="entry name" value="L-LACTATE DEHYDROGENASE"/>
    <property type="match status" value="1"/>
</dbReference>
<dbReference type="PANTHER" id="PTHR43128">
    <property type="entry name" value="L-2-HYDROXYCARBOXYLATE DEHYDROGENASE (NAD(P)(+))"/>
    <property type="match status" value="1"/>
</dbReference>
<evidence type="ECO:0000259" key="2">
    <source>
        <dbReference type="Pfam" id="PF02866"/>
    </source>
</evidence>
<dbReference type="SUPFAM" id="SSF56327">
    <property type="entry name" value="LDH C-terminal domain-like"/>
    <property type="match status" value="1"/>
</dbReference>
<dbReference type="EMBL" id="PDEQ01000001">
    <property type="protein sequence ID" value="PEN15134.1"/>
    <property type="molecule type" value="Genomic_DNA"/>
</dbReference>
<dbReference type="Pfam" id="PF02866">
    <property type="entry name" value="Ldh_1_C"/>
    <property type="match status" value="1"/>
</dbReference>
<sequence length="308" mass="33200">MEDRTASLTQRIGIVGSGPTAASVAHALLRIGIAKDLVSVPPPGGSETHSLTSLMRTHTPVGASSLHSGIVEDLSDARVVVIAMEPVEDPSQEIESLRELVAKLDNVAPDAVIIVAGKPVDESTCAIIQATERPRERVFGIGTCMETMELRRRVSKHYEVDESSVYAMVIGHHGGAAVPVWSHVLIGAHPIVRGHVVGKPFDRKAMWDAFDRGCDRAAHPVDDKRTRRGFEQCVADCVRSVVRDERRVLPVSARVDGPFDVRGVCLALPTIVGRNGCHGRVLPDLAPDEVEAFRAAAATVREKRSVFA</sequence>
<gene>
    <name evidence="3" type="ORF">CRI94_02275</name>
</gene>
<feature type="domain" description="Lactate/malate dehydrogenase C-terminal" evidence="2">
    <location>
        <begin position="150"/>
        <end position="302"/>
    </location>
</feature>
<dbReference type="AlphaFoldDB" id="A0A2A8D2N7"/>
<dbReference type="RefSeq" id="WP_098074032.1">
    <property type="nucleotide sequence ID" value="NZ_PDEQ01000001.1"/>
</dbReference>
<comment type="caution">
    <text evidence="3">The sequence shown here is derived from an EMBL/GenBank/DDBJ whole genome shotgun (WGS) entry which is preliminary data.</text>
</comment>
<dbReference type="Gene3D" id="3.90.110.10">
    <property type="entry name" value="Lactate dehydrogenase/glycoside hydrolase, family 4, C-terminal"/>
    <property type="match status" value="1"/>
</dbReference>
<name>A0A2A8D2N7_9BACT</name>
<dbReference type="Gene3D" id="3.40.50.720">
    <property type="entry name" value="NAD(P)-binding Rossmann-like Domain"/>
    <property type="match status" value="1"/>
</dbReference>
<evidence type="ECO:0000256" key="1">
    <source>
        <dbReference type="PIRSR" id="PIRSR000102-1"/>
    </source>
</evidence>
<keyword evidence="4" id="KW-1185">Reference proteome</keyword>
<feature type="active site" description="Proton acceptor" evidence="1">
    <location>
        <position position="173"/>
    </location>
</feature>
<dbReference type="PRINTS" id="PR00086">
    <property type="entry name" value="LLDHDRGNASE"/>
</dbReference>
<dbReference type="Proteomes" id="UP000220102">
    <property type="component" value="Unassembled WGS sequence"/>
</dbReference>
<dbReference type="OrthoDB" id="9802969at2"/>
<dbReference type="PIRSF" id="PIRSF000102">
    <property type="entry name" value="Lac_mal_DH"/>
    <property type="match status" value="1"/>
</dbReference>
<accession>A0A2A8D2N7</accession>
<dbReference type="InterPro" id="IPR036291">
    <property type="entry name" value="NAD(P)-bd_dom_sf"/>
</dbReference>
<protein>
    <recommendedName>
        <fullName evidence="2">Lactate/malate dehydrogenase C-terminal domain-containing protein</fullName>
    </recommendedName>
</protein>
<reference evidence="3 4" key="1">
    <citation type="submission" date="2017-10" db="EMBL/GenBank/DDBJ databases">
        <title>Draft genome of Longibacter Salinarum.</title>
        <authorList>
            <person name="Goh K.M."/>
            <person name="Shamsir M.S."/>
            <person name="Lim S.W."/>
        </authorList>
    </citation>
    <scope>NUCLEOTIDE SEQUENCE [LARGE SCALE GENOMIC DNA]</scope>
    <source>
        <strain evidence="3 4">KCTC 52045</strain>
    </source>
</reference>
<dbReference type="GO" id="GO:0006089">
    <property type="term" value="P:lactate metabolic process"/>
    <property type="evidence" value="ECO:0007669"/>
    <property type="project" value="TreeGrafter"/>
</dbReference>
<evidence type="ECO:0000313" key="3">
    <source>
        <dbReference type="EMBL" id="PEN15134.1"/>
    </source>
</evidence>
<proteinExistence type="predicted"/>
<dbReference type="SUPFAM" id="SSF51735">
    <property type="entry name" value="NAD(P)-binding Rossmann-fold domains"/>
    <property type="match status" value="1"/>
</dbReference>